<protein>
    <recommendedName>
        <fullName evidence="1">RPW8 domain-containing protein</fullName>
    </recommendedName>
</protein>
<sequence>MDLIGGGVVGVAFSDLEKAFIKVMKTIARFKSTFKRLKATMDAIDLIFKDAKKLGDILERPQKELDFFTDELKKGTDLILLCSKIKSWNLYKKYVFSKKLQSFDQELTRFFQINVQAHQVRSIRQVSKGVNDVSVKLDVVKGEILHDVLEKIDSMSVTCSSSCSSRKYLGSAYVGEIPDLVLGLYLPLEELKLLQDAERPPWQTWCGGKTTLANMVCADSTIKKKFKKNIFFVTISKAVNIQIAVKTIFKQKGCLDELLEFRSDEDAINQLGQFLKQIGGEPDKDPIH</sequence>
<evidence type="ECO:0000313" key="3">
    <source>
        <dbReference type="Proteomes" id="UP001237642"/>
    </source>
</evidence>
<dbReference type="EMBL" id="JAUIZM010000001">
    <property type="protein sequence ID" value="KAK1400703.1"/>
    <property type="molecule type" value="Genomic_DNA"/>
</dbReference>
<dbReference type="InterPro" id="IPR027417">
    <property type="entry name" value="P-loop_NTPase"/>
</dbReference>
<accession>A0AAD8JB82</accession>
<name>A0AAD8JB82_9APIA</name>
<dbReference type="Pfam" id="PF05659">
    <property type="entry name" value="RPW8"/>
    <property type="match status" value="1"/>
</dbReference>
<evidence type="ECO:0000259" key="1">
    <source>
        <dbReference type="PROSITE" id="PS51153"/>
    </source>
</evidence>
<proteinExistence type="predicted"/>
<dbReference type="PROSITE" id="PS51153">
    <property type="entry name" value="RPW8"/>
    <property type="match status" value="1"/>
</dbReference>
<reference evidence="2" key="1">
    <citation type="submission" date="2023-02" db="EMBL/GenBank/DDBJ databases">
        <title>Genome of toxic invasive species Heracleum sosnowskyi carries increased number of genes despite the absence of recent whole-genome duplications.</title>
        <authorList>
            <person name="Schelkunov M."/>
            <person name="Shtratnikova V."/>
            <person name="Makarenko M."/>
            <person name="Klepikova A."/>
            <person name="Omelchenko D."/>
            <person name="Novikova G."/>
            <person name="Obukhova E."/>
            <person name="Bogdanov V."/>
            <person name="Penin A."/>
            <person name="Logacheva M."/>
        </authorList>
    </citation>
    <scope>NUCLEOTIDE SEQUENCE</scope>
    <source>
        <strain evidence="2">Hsosn_3</strain>
        <tissue evidence="2">Leaf</tissue>
    </source>
</reference>
<dbReference type="Proteomes" id="UP001237642">
    <property type="component" value="Unassembled WGS sequence"/>
</dbReference>
<keyword evidence="3" id="KW-1185">Reference proteome</keyword>
<reference evidence="2" key="2">
    <citation type="submission" date="2023-05" db="EMBL/GenBank/DDBJ databases">
        <authorList>
            <person name="Schelkunov M.I."/>
        </authorList>
    </citation>
    <scope>NUCLEOTIDE SEQUENCE</scope>
    <source>
        <strain evidence="2">Hsosn_3</strain>
        <tissue evidence="2">Leaf</tissue>
    </source>
</reference>
<dbReference type="AlphaFoldDB" id="A0AAD8JB82"/>
<comment type="caution">
    <text evidence="2">The sequence shown here is derived from an EMBL/GenBank/DDBJ whole genome shotgun (WGS) entry which is preliminary data.</text>
</comment>
<evidence type="ECO:0000313" key="2">
    <source>
        <dbReference type="EMBL" id="KAK1400703.1"/>
    </source>
</evidence>
<dbReference type="Gene3D" id="3.40.50.300">
    <property type="entry name" value="P-loop containing nucleotide triphosphate hydrolases"/>
    <property type="match status" value="1"/>
</dbReference>
<gene>
    <name evidence="2" type="ORF">POM88_000308</name>
</gene>
<feature type="domain" description="RPW8" evidence="1">
    <location>
        <begin position="1"/>
        <end position="149"/>
    </location>
</feature>
<organism evidence="2 3">
    <name type="scientific">Heracleum sosnowskyi</name>
    <dbReference type="NCBI Taxonomy" id="360622"/>
    <lineage>
        <taxon>Eukaryota</taxon>
        <taxon>Viridiplantae</taxon>
        <taxon>Streptophyta</taxon>
        <taxon>Embryophyta</taxon>
        <taxon>Tracheophyta</taxon>
        <taxon>Spermatophyta</taxon>
        <taxon>Magnoliopsida</taxon>
        <taxon>eudicotyledons</taxon>
        <taxon>Gunneridae</taxon>
        <taxon>Pentapetalae</taxon>
        <taxon>asterids</taxon>
        <taxon>campanulids</taxon>
        <taxon>Apiales</taxon>
        <taxon>Apiaceae</taxon>
        <taxon>Apioideae</taxon>
        <taxon>apioid superclade</taxon>
        <taxon>Tordylieae</taxon>
        <taxon>Tordyliinae</taxon>
        <taxon>Heracleum</taxon>
    </lineage>
</organism>
<dbReference type="InterPro" id="IPR008808">
    <property type="entry name" value="Powdery_mildew-R_dom"/>
</dbReference>